<organism evidence="3 4">
    <name type="scientific">Acinetobacter populi</name>
    <dbReference type="NCBI Taxonomy" id="1582270"/>
    <lineage>
        <taxon>Bacteria</taxon>
        <taxon>Pseudomonadati</taxon>
        <taxon>Pseudomonadota</taxon>
        <taxon>Gammaproteobacteria</taxon>
        <taxon>Moraxellales</taxon>
        <taxon>Moraxellaceae</taxon>
        <taxon>Acinetobacter</taxon>
    </lineage>
</organism>
<evidence type="ECO:0000256" key="1">
    <source>
        <dbReference type="SAM" id="MobiDB-lite"/>
    </source>
</evidence>
<sequence length="253" mass="26642">MSKIHSGLVSFATMICASAVFAEPPLQPGDTLESLSQVKVETTINGQPGSLEQMGIPKQIIAQAIEQNAVIDIENRTLIAASSVSQAGADESLAHTQPSSTDIQAQAENPVVVSDDPNVLAQIEQQQSVDQSQHLAAQNAGSDSSIGAETDSTALAQGESQQLTDQSQQLTDQSQQLAAQTTHADSSIVAEADPNMVAIQPNQQIDQDTAAAMPEQNLEQIDPNAQAIPAQSEQMDETQQYGDTESGMPTPLQ</sequence>
<protein>
    <submittedName>
        <fullName evidence="3">Uncharacterized protein</fullName>
    </submittedName>
</protein>
<keyword evidence="4" id="KW-1185">Reference proteome</keyword>
<reference evidence="3 4" key="1">
    <citation type="submission" date="2017-05" db="EMBL/GenBank/DDBJ databases">
        <title>Acinetobacter populi ANC 5415 (= PBJ7), whole genome shotgun sequencing project.</title>
        <authorList>
            <person name="Nemec A."/>
            <person name="Radolfova-Krizova L."/>
        </authorList>
    </citation>
    <scope>NUCLEOTIDE SEQUENCE [LARGE SCALE GENOMIC DNA]</scope>
    <source>
        <strain evidence="3 4">PBJ7</strain>
    </source>
</reference>
<dbReference type="AlphaFoldDB" id="A0A1Z9Z3Q0"/>
<evidence type="ECO:0000313" key="4">
    <source>
        <dbReference type="Proteomes" id="UP000196536"/>
    </source>
</evidence>
<comment type="caution">
    <text evidence="3">The sequence shown here is derived from an EMBL/GenBank/DDBJ whole genome shotgun (WGS) entry which is preliminary data.</text>
</comment>
<feature type="compositionally biased region" description="Polar residues" evidence="1">
    <location>
        <begin position="134"/>
        <end position="159"/>
    </location>
</feature>
<feature type="signal peptide" evidence="2">
    <location>
        <begin position="1"/>
        <end position="22"/>
    </location>
</feature>
<proteinExistence type="predicted"/>
<dbReference type="OrthoDB" id="6694311at2"/>
<keyword evidence="2" id="KW-0732">Signal</keyword>
<evidence type="ECO:0000256" key="2">
    <source>
        <dbReference type="SAM" id="SignalP"/>
    </source>
</evidence>
<name>A0A1Z9Z3Q0_9GAMM</name>
<dbReference type="Proteomes" id="UP000196536">
    <property type="component" value="Unassembled WGS sequence"/>
</dbReference>
<accession>A0A1Z9Z3Q0</accession>
<dbReference type="RefSeq" id="WP_087619732.1">
    <property type="nucleotide sequence ID" value="NZ_NEXX01000001.1"/>
</dbReference>
<feature type="compositionally biased region" description="Low complexity" evidence="1">
    <location>
        <begin position="160"/>
        <end position="182"/>
    </location>
</feature>
<evidence type="ECO:0000313" key="3">
    <source>
        <dbReference type="EMBL" id="OUY09075.1"/>
    </source>
</evidence>
<feature type="chain" id="PRO_5013256163" evidence="2">
    <location>
        <begin position="23"/>
        <end position="253"/>
    </location>
</feature>
<dbReference type="EMBL" id="NEXX01000001">
    <property type="protein sequence ID" value="OUY09075.1"/>
    <property type="molecule type" value="Genomic_DNA"/>
</dbReference>
<feature type="region of interest" description="Disordered" evidence="1">
    <location>
        <begin position="127"/>
        <end position="253"/>
    </location>
</feature>
<feature type="compositionally biased region" description="Polar residues" evidence="1">
    <location>
        <begin position="229"/>
        <end position="243"/>
    </location>
</feature>
<gene>
    <name evidence="3" type="ORF">CAP51_05620</name>
</gene>